<gene>
    <name evidence="2" type="ORF">JHD44_05560</name>
</gene>
<evidence type="ECO:0000313" key="2">
    <source>
        <dbReference type="EMBL" id="MBJ7550138.1"/>
    </source>
</evidence>
<evidence type="ECO:0000313" key="3">
    <source>
        <dbReference type="Proteomes" id="UP000598488"/>
    </source>
</evidence>
<feature type="region of interest" description="Disordered" evidence="1">
    <location>
        <begin position="139"/>
        <end position="195"/>
    </location>
</feature>
<comment type="caution">
    <text evidence="2">The sequence shown here is derived from an EMBL/GenBank/DDBJ whole genome shotgun (WGS) entry which is preliminary data.</text>
</comment>
<protein>
    <submittedName>
        <fullName evidence="2">Uncharacterized protein</fullName>
    </submittedName>
</protein>
<organism evidence="2 3">
    <name type="scientific">Marinomonas ostreistagni</name>
    <dbReference type="NCBI Taxonomy" id="359209"/>
    <lineage>
        <taxon>Bacteria</taxon>
        <taxon>Pseudomonadati</taxon>
        <taxon>Pseudomonadota</taxon>
        <taxon>Gammaproteobacteria</taxon>
        <taxon>Oceanospirillales</taxon>
        <taxon>Oceanospirillaceae</taxon>
        <taxon>Marinomonas</taxon>
    </lineage>
</organism>
<feature type="compositionally biased region" description="Basic and acidic residues" evidence="1">
    <location>
        <begin position="139"/>
        <end position="149"/>
    </location>
</feature>
<sequence length="195" mass="21855">MLPLKFTLIGYAVLQVSVSLAQTITSQPVEVLYGNQVYRGEHQVVLNSPESVTIIPAEQPKNINLPNMVVSANPNKLSYLEESAIAKREQEIYREVNRRTEESPFTVLFTGHIPEEIQKKRLSMMPEIGIFGDQKDKLDQDQKELHGESDVMPDEGEFSEVNPGNLVQPADSQEEPPVNQAELTDEQKLEQLIGG</sequence>
<reference evidence="2 3" key="1">
    <citation type="submission" date="2020-12" db="EMBL/GenBank/DDBJ databases">
        <title>Comparative genome analysis of fungal antagonists Marinomonas ostreistagni 398 and M. spartinae 468.</title>
        <authorList>
            <person name="Fields J.L."/>
            <person name="Mavrodi O.V."/>
            <person name="Biber P.D."/>
            <person name="Indest K.J."/>
            <person name="Mavrodi D.V."/>
        </authorList>
    </citation>
    <scope>NUCLEOTIDE SEQUENCE [LARGE SCALE GENOMIC DNA]</scope>
    <source>
        <strain evidence="2 3">USM7</strain>
    </source>
</reference>
<accession>A0ABS0Z900</accession>
<evidence type="ECO:0000256" key="1">
    <source>
        <dbReference type="SAM" id="MobiDB-lite"/>
    </source>
</evidence>
<dbReference type="Proteomes" id="UP000598488">
    <property type="component" value="Unassembled WGS sequence"/>
</dbReference>
<keyword evidence="3" id="KW-1185">Reference proteome</keyword>
<proteinExistence type="predicted"/>
<dbReference type="EMBL" id="JAEMUH010000004">
    <property type="protein sequence ID" value="MBJ7550138.1"/>
    <property type="molecule type" value="Genomic_DNA"/>
</dbReference>
<name>A0ABS0Z900_9GAMM</name>